<dbReference type="VEuPathDB" id="TrichDB:TRFO_23863"/>
<feature type="compositionally biased region" description="Low complexity" evidence="2">
    <location>
        <begin position="9"/>
        <end position="20"/>
    </location>
</feature>
<dbReference type="AlphaFoldDB" id="A0A1J4KED9"/>
<evidence type="ECO:0000313" key="4">
    <source>
        <dbReference type="Proteomes" id="UP000179807"/>
    </source>
</evidence>
<dbReference type="GeneID" id="94838120"/>
<feature type="coiled-coil region" evidence="1">
    <location>
        <begin position="480"/>
        <end position="507"/>
    </location>
</feature>
<protein>
    <submittedName>
        <fullName evidence="3">Uncharacterized protein</fullName>
    </submittedName>
</protein>
<dbReference type="EMBL" id="MLAK01000685">
    <property type="protein sequence ID" value="OHT07821.1"/>
    <property type="molecule type" value="Genomic_DNA"/>
</dbReference>
<accession>A0A1J4KED9</accession>
<feature type="coiled-coil region" evidence="1">
    <location>
        <begin position="166"/>
        <end position="198"/>
    </location>
</feature>
<organism evidence="3 4">
    <name type="scientific">Tritrichomonas foetus</name>
    <dbReference type="NCBI Taxonomy" id="1144522"/>
    <lineage>
        <taxon>Eukaryota</taxon>
        <taxon>Metamonada</taxon>
        <taxon>Parabasalia</taxon>
        <taxon>Tritrichomonadida</taxon>
        <taxon>Tritrichomonadidae</taxon>
        <taxon>Tritrichomonas</taxon>
    </lineage>
</organism>
<comment type="caution">
    <text evidence="3">The sequence shown here is derived from an EMBL/GenBank/DDBJ whole genome shotgun (WGS) entry which is preliminary data.</text>
</comment>
<evidence type="ECO:0000256" key="2">
    <source>
        <dbReference type="SAM" id="MobiDB-lite"/>
    </source>
</evidence>
<keyword evidence="4" id="KW-1185">Reference proteome</keyword>
<sequence>MFNFAYSVSRSRASSRARSSIFTEEGDIEMDFFSRQVKKIEASMKSTEEKKEEITHQMEIEKNNYKTLKTRVKKLREEVEKRESESNEKAQKIHNFEMTEESVEEERQNAVNEKEKVEKEIESTMSELQHTYDELSEVVASTKSIQPPNEEYPALYAKTEALKINVDNRRNEIHKAQLESDRLQRQFHELELKEMELNGRITGLNDRFTLFDTRKEKSLATLANPADNSLDSLEKLVERLEQFANHSETRQKALGHDKTDTSYRTKLVELDRVDAINEQRRHELTSKQQVVQKEIRGIQRAIRIRQGLSRESSEAFLKSKHTPEEALRIVDNRSDDLAEKYRQLAEEIGKVDDLEMQNYQQQQKIEHEWKMKMRQAEQHRDQCMTDDQTIIKIDQLTDEIEHSKAVIISNDSKIEMLRRRAAAASEERAKNIEINPELVHSRMRLQGKQQRYDDKQLNIEQRKIAYEEGAKTADERSIELADLLQRTLELERQMKEMGVELDKAKTRMEDEQHLLDLTLAKVPLDKKIEILENL</sequence>
<dbReference type="Proteomes" id="UP000179807">
    <property type="component" value="Unassembled WGS sequence"/>
</dbReference>
<name>A0A1J4KED9_9EUKA</name>
<reference evidence="3" key="1">
    <citation type="submission" date="2016-10" db="EMBL/GenBank/DDBJ databases">
        <authorList>
            <person name="Benchimol M."/>
            <person name="Almeida L.G."/>
            <person name="Vasconcelos A.T."/>
            <person name="Perreira-Neves A."/>
            <person name="Rosa I.A."/>
            <person name="Tasca T."/>
            <person name="Bogo M.R."/>
            <person name="de Souza W."/>
        </authorList>
    </citation>
    <scope>NUCLEOTIDE SEQUENCE [LARGE SCALE GENOMIC DNA]</scope>
    <source>
        <strain evidence="3">K</strain>
    </source>
</reference>
<keyword evidence="1" id="KW-0175">Coiled coil</keyword>
<proteinExistence type="predicted"/>
<feature type="region of interest" description="Disordered" evidence="2">
    <location>
        <begin position="1"/>
        <end position="20"/>
    </location>
</feature>
<gene>
    <name evidence="3" type="ORF">TRFO_23863</name>
</gene>
<dbReference type="RefSeq" id="XP_068360957.1">
    <property type="nucleotide sequence ID" value="XM_068503416.1"/>
</dbReference>
<evidence type="ECO:0000256" key="1">
    <source>
        <dbReference type="SAM" id="Coils"/>
    </source>
</evidence>
<evidence type="ECO:0000313" key="3">
    <source>
        <dbReference type="EMBL" id="OHT07821.1"/>
    </source>
</evidence>
<feature type="coiled-coil region" evidence="1">
    <location>
        <begin position="30"/>
        <end position="138"/>
    </location>
</feature>